<gene>
    <name evidence="1" type="ORF">M6B22_09240</name>
</gene>
<dbReference type="SUPFAM" id="SSF53474">
    <property type="entry name" value="alpha/beta-Hydrolases"/>
    <property type="match status" value="1"/>
</dbReference>
<sequence length="271" mass="28956">MQSLQFTAQNLTSQASPNGVLERDFTVGEVPGVLWSRPSGPHGAPLVLMGHGGGLHKKTPALAARAHHYVSAYGFTVVAIDAPGHGARPRTERDEQTRHDLRQAVAAGDNERFASISIGYGAWLADRAVPEWQATLDALQGLPEVGTDAPIGYGGGISLGTAIGIPLTAVEPRIRAAVFGGGFFVTESQLEAAKRITVPVQFLLPWDDEHVDRQSALALFDAFASTEKTLHANPGDHRTIQWFGLDEEFLSRQLAHTRTEPGSRRGSSGVG</sequence>
<proteinExistence type="predicted"/>
<accession>A0ABY7K5N2</accession>
<organism evidence="1 2">
    <name type="scientific">Jatrophihabitans cynanchi</name>
    <dbReference type="NCBI Taxonomy" id="2944128"/>
    <lineage>
        <taxon>Bacteria</taxon>
        <taxon>Bacillati</taxon>
        <taxon>Actinomycetota</taxon>
        <taxon>Actinomycetes</taxon>
        <taxon>Jatrophihabitantales</taxon>
        <taxon>Jatrophihabitantaceae</taxon>
        <taxon>Jatrophihabitans</taxon>
    </lineage>
</organism>
<reference evidence="1" key="1">
    <citation type="submission" date="2022-05" db="EMBL/GenBank/DDBJ databases">
        <title>Jatrophihabitans sp. SB3-54 whole genome sequence.</title>
        <authorList>
            <person name="Suh M.K."/>
            <person name="Eom M.K."/>
            <person name="Kim J.S."/>
            <person name="Kim H.S."/>
            <person name="Do H.E."/>
            <person name="Shin Y.K."/>
            <person name="Lee J.-S."/>
        </authorList>
    </citation>
    <scope>NUCLEOTIDE SEQUENCE</scope>
    <source>
        <strain evidence="1">SB3-54</strain>
    </source>
</reference>
<name>A0ABY7K5N2_9ACTN</name>
<evidence type="ECO:0000313" key="2">
    <source>
        <dbReference type="Proteomes" id="UP001164693"/>
    </source>
</evidence>
<evidence type="ECO:0008006" key="3">
    <source>
        <dbReference type="Google" id="ProtNLM"/>
    </source>
</evidence>
<evidence type="ECO:0000313" key="1">
    <source>
        <dbReference type="EMBL" id="WAX58927.1"/>
    </source>
</evidence>
<protein>
    <recommendedName>
        <fullName evidence="3">Alpha/beta hydrolase</fullName>
    </recommendedName>
</protein>
<dbReference type="RefSeq" id="WP_269445468.1">
    <property type="nucleotide sequence ID" value="NZ_CP097463.1"/>
</dbReference>
<keyword evidence="2" id="KW-1185">Reference proteome</keyword>
<dbReference type="Gene3D" id="3.40.50.1820">
    <property type="entry name" value="alpha/beta hydrolase"/>
    <property type="match status" value="1"/>
</dbReference>
<dbReference type="InterPro" id="IPR029058">
    <property type="entry name" value="AB_hydrolase_fold"/>
</dbReference>
<dbReference type="EMBL" id="CP097463">
    <property type="protein sequence ID" value="WAX58927.1"/>
    <property type="molecule type" value="Genomic_DNA"/>
</dbReference>
<dbReference type="Proteomes" id="UP001164693">
    <property type="component" value="Chromosome"/>
</dbReference>